<feature type="domain" description="TNase-like" evidence="1">
    <location>
        <begin position="40"/>
        <end position="130"/>
    </location>
</feature>
<gene>
    <name evidence="2" type="ORF">A2Y64_06440</name>
</gene>
<dbReference type="InterPro" id="IPR016071">
    <property type="entry name" value="Staphylococal_nuclease_OB-fold"/>
</dbReference>
<dbReference type="InterPro" id="IPR035437">
    <property type="entry name" value="SNase_OB-fold_sf"/>
</dbReference>
<organism evidence="2 3">
    <name type="scientific">Candidatus Coatesbacteria bacterium RBG_13_66_14</name>
    <dbReference type="NCBI Taxonomy" id="1817816"/>
    <lineage>
        <taxon>Bacteria</taxon>
        <taxon>Candidatus Coatesiibacteriota</taxon>
    </lineage>
</organism>
<dbReference type="SUPFAM" id="SSF50199">
    <property type="entry name" value="Staphylococcal nuclease"/>
    <property type="match status" value="1"/>
</dbReference>
<reference evidence="2 3" key="1">
    <citation type="journal article" date="2016" name="Nat. Commun.">
        <title>Thousands of microbial genomes shed light on interconnected biogeochemical processes in an aquifer system.</title>
        <authorList>
            <person name="Anantharaman K."/>
            <person name="Brown C.T."/>
            <person name="Hug L.A."/>
            <person name="Sharon I."/>
            <person name="Castelle C.J."/>
            <person name="Probst A.J."/>
            <person name="Thomas B.C."/>
            <person name="Singh A."/>
            <person name="Wilkins M.J."/>
            <person name="Karaoz U."/>
            <person name="Brodie E.L."/>
            <person name="Williams K.H."/>
            <person name="Hubbard S.S."/>
            <person name="Banfield J.F."/>
        </authorList>
    </citation>
    <scope>NUCLEOTIDE SEQUENCE [LARGE SCALE GENOMIC DNA]</scope>
</reference>
<dbReference type="AlphaFoldDB" id="A0A1F5FB11"/>
<accession>A0A1F5FB11</accession>
<sequence>MDKEPKSRGRLIFGAILIVAAAAVILANVSSPQPRPEPGGSGEYYVQRVVDGDTVVCGGIGKVRLLGIDTPERGEKGFEEAGDRLARLVAGRWVTLYFDEVVFDKYGRVLGYPVVDGVEVCPLMVYEGLAAPYFIPPNERFRDRIEAAARGEMPAGFVLD</sequence>
<dbReference type="SMART" id="SM00318">
    <property type="entry name" value="SNc"/>
    <property type="match status" value="1"/>
</dbReference>
<name>A0A1F5FB11_9BACT</name>
<dbReference type="STRING" id="1817816.A2Y64_06440"/>
<protein>
    <recommendedName>
        <fullName evidence="1">TNase-like domain-containing protein</fullName>
    </recommendedName>
</protein>
<dbReference type="Pfam" id="PF00565">
    <property type="entry name" value="SNase"/>
    <property type="match status" value="1"/>
</dbReference>
<dbReference type="EMBL" id="MFAF01000063">
    <property type="protein sequence ID" value="OGD76815.1"/>
    <property type="molecule type" value="Genomic_DNA"/>
</dbReference>
<comment type="caution">
    <text evidence="2">The sequence shown here is derived from an EMBL/GenBank/DDBJ whole genome shotgun (WGS) entry which is preliminary data.</text>
</comment>
<dbReference type="PROSITE" id="PS50830">
    <property type="entry name" value="TNASE_3"/>
    <property type="match status" value="1"/>
</dbReference>
<dbReference type="Gene3D" id="2.40.50.90">
    <property type="match status" value="1"/>
</dbReference>
<proteinExistence type="predicted"/>
<evidence type="ECO:0000313" key="3">
    <source>
        <dbReference type="Proteomes" id="UP000177187"/>
    </source>
</evidence>
<evidence type="ECO:0000313" key="2">
    <source>
        <dbReference type="EMBL" id="OGD76815.1"/>
    </source>
</evidence>
<evidence type="ECO:0000259" key="1">
    <source>
        <dbReference type="PROSITE" id="PS50830"/>
    </source>
</evidence>
<dbReference type="Proteomes" id="UP000177187">
    <property type="component" value="Unassembled WGS sequence"/>
</dbReference>